<evidence type="ECO:0000313" key="3">
    <source>
        <dbReference type="EMBL" id="CAB4550459.1"/>
    </source>
</evidence>
<sequence>MTFPILSTPAQADENNFYENYGLPVPSYGGIYSYEYSTDGQTQVASVGGGDWSYQAGDVLVSRDYGRTWSIVLDLNYASIYVGMSANGQYMVAGGMVSVNQTTQYRNPGDLYVSTDYGSTWTVKSGAGQKLWAKMDISNDGTKIFALTEPQAQYVNGNVEVTAKGSSFYSTNSGASFTQAKALSGTTNSQQWTDFDISDDGSKVFLVGGNEGLWTSSNSGATWTEQTSTGTGGYSSVRANSSGSKVWIVNGSIFTNTTAGSYSTWTDLGYNNYSLVAVSENGTYLLASSNRFLWVSKNSGSTWSAADFNSGLSGSNLYFDGFALAMSPNGQFAAADVGYNVLYQMKNSADSPSGLTATAGNAQVQLTWDLPATNGSTISDYEIQSSTDGGTTWSSPIAHTTSTTRSRTITSLTNATSYSFRVAAETEWGIGEYSAPVSATPFTLPGAPTSVVGTSANASVSLSWSAPASNGGATVTDYLIEYASGGAYSTFSDGSNSNTSATVTGLTNGTAYTFRVSAINAAGTGTASTASSAVTPITVPSAPQSLSATASNQTVVLNWNAPSSTGGSSITDYVAEYSTNGSSGWVAFGTTSTVRSETATGLTNGTLYYFRVSAVNSAGTGTATSNVSATPSTTASAPTSLVATPGNSQVSLAFTAGSNGGSALTDYVIEYSSNSGSSWSTFSHTSTTTSPVVITGLTNYTSYVFRLTPINGNGNGATSSASSAVTPGGSLSSITLSRQSAGTAAGATFSTQPQITLKDQFSGTILTDSSTVVTATISTGGSLVGTTTATAIAGVVTFSNLGISGTAGTSYTVTYSAAGVTAVTQSVTVTVGAATKLNVSRNGAGAQTGVPFTTQPQIKIVDSGGNLVSSYSATTIRATANNSTCFVGASDTATATNGVAEFSGLLLISSSGTQCMVTYSATSLTSAFETITVTSGPASNITRSTRPDFGYYGRAFGQQPIYIIQDSGGNTVTTDNTTVLTVTTPNNSGSTIFQESMTAVNGVVTFTSLGFSGINAGTFVLFRVSSSSFANTYTDSIMILKGDPVLTWGDSTKLSGASAYTVTAPTSNAAGTFSYTSSNTGVASVSGSTITVVGQGNTTLTATLTPTDTTNFNSNVSVTSTLTVTAGAATISISLAGGVVTVAKGTAINITASVNTAGKVKFMVNGKVIGGCAAKSATTSATCSWKPAIQGQSVALTALLNPTSSSFSNVRSSALNVGVSRRSGKR</sequence>
<dbReference type="InterPro" id="IPR015943">
    <property type="entry name" value="WD40/YVTN_repeat-like_dom_sf"/>
</dbReference>
<evidence type="ECO:0000259" key="2">
    <source>
        <dbReference type="PROSITE" id="PS50853"/>
    </source>
</evidence>
<dbReference type="SUPFAM" id="SSF49265">
    <property type="entry name" value="Fibronectin type III"/>
    <property type="match status" value="3"/>
</dbReference>
<reference evidence="3" key="1">
    <citation type="submission" date="2020-05" db="EMBL/GenBank/DDBJ databases">
        <authorList>
            <person name="Chiriac C."/>
            <person name="Salcher M."/>
            <person name="Ghai R."/>
            <person name="Kavagutti S V."/>
        </authorList>
    </citation>
    <scope>NUCLEOTIDE SEQUENCE</scope>
</reference>
<dbReference type="SUPFAM" id="SSF110296">
    <property type="entry name" value="Oligoxyloglucan reducing end-specific cellobiohydrolase"/>
    <property type="match status" value="1"/>
</dbReference>
<feature type="domain" description="Fibronectin type-III" evidence="2">
    <location>
        <begin position="351"/>
        <end position="443"/>
    </location>
</feature>
<dbReference type="Gene3D" id="2.60.40.10">
    <property type="entry name" value="Immunoglobulins"/>
    <property type="match status" value="4"/>
</dbReference>
<protein>
    <submittedName>
        <fullName evidence="3">Unannotated protein</fullName>
    </submittedName>
</protein>
<dbReference type="InterPro" id="IPR050964">
    <property type="entry name" value="Striated_Muscle_Regulatory"/>
</dbReference>
<dbReference type="InterPro" id="IPR008964">
    <property type="entry name" value="Invasin/intimin_cell_adhesion"/>
</dbReference>
<dbReference type="AlphaFoldDB" id="A0A6J6CJI1"/>
<keyword evidence="1" id="KW-0677">Repeat</keyword>
<dbReference type="SUPFAM" id="SSF49373">
    <property type="entry name" value="Invasin/intimin cell-adhesion fragments"/>
    <property type="match status" value="1"/>
</dbReference>
<dbReference type="InterPro" id="IPR003961">
    <property type="entry name" value="FN3_dom"/>
</dbReference>
<dbReference type="SMART" id="SM00060">
    <property type="entry name" value="FN3"/>
    <property type="match status" value="4"/>
</dbReference>
<proteinExistence type="predicted"/>
<dbReference type="CDD" id="cd00063">
    <property type="entry name" value="FN3"/>
    <property type="match status" value="4"/>
</dbReference>
<dbReference type="PANTHER" id="PTHR13817">
    <property type="entry name" value="TITIN"/>
    <property type="match status" value="1"/>
</dbReference>
<dbReference type="PROSITE" id="PS50853">
    <property type="entry name" value="FN3"/>
    <property type="match status" value="4"/>
</dbReference>
<evidence type="ECO:0000256" key="1">
    <source>
        <dbReference type="ARBA" id="ARBA00022737"/>
    </source>
</evidence>
<dbReference type="Pfam" id="PF00041">
    <property type="entry name" value="fn3"/>
    <property type="match status" value="4"/>
</dbReference>
<dbReference type="PRINTS" id="PR00014">
    <property type="entry name" value="FNTYPEIII"/>
</dbReference>
<feature type="domain" description="Fibronectin type-III" evidence="2">
    <location>
        <begin position="638"/>
        <end position="729"/>
    </location>
</feature>
<organism evidence="3">
    <name type="scientific">freshwater metagenome</name>
    <dbReference type="NCBI Taxonomy" id="449393"/>
    <lineage>
        <taxon>unclassified sequences</taxon>
        <taxon>metagenomes</taxon>
        <taxon>ecological metagenomes</taxon>
    </lineage>
</organism>
<accession>A0A6J6CJI1</accession>
<dbReference type="PANTHER" id="PTHR13817:SF73">
    <property type="entry name" value="FIBRONECTIN TYPE-III DOMAIN-CONTAINING PROTEIN"/>
    <property type="match status" value="1"/>
</dbReference>
<name>A0A6J6CJI1_9ZZZZ</name>
<feature type="domain" description="Fibronectin type-III" evidence="2">
    <location>
        <begin position="539"/>
        <end position="637"/>
    </location>
</feature>
<dbReference type="EMBL" id="CAEZSP010000082">
    <property type="protein sequence ID" value="CAB4550459.1"/>
    <property type="molecule type" value="Genomic_DNA"/>
</dbReference>
<gene>
    <name evidence="3" type="ORF">UFOPK1440_01103</name>
</gene>
<dbReference type="InterPro" id="IPR013783">
    <property type="entry name" value="Ig-like_fold"/>
</dbReference>
<dbReference type="InterPro" id="IPR036116">
    <property type="entry name" value="FN3_sf"/>
</dbReference>
<feature type="domain" description="Fibronectin type-III" evidence="2">
    <location>
        <begin position="444"/>
        <end position="538"/>
    </location>
</feature>
<dbReference type="Gene3D" id="2.130.10.10">
    <property type="entry name" value="YVTN repeat-like/Quinoprotein amine dehydrogenase"/>
    <property type="match status" value="1"/>
</dbReference>